<name>A0ABT2UPU4_9BACL</name>
<organism evidence="2 3">
    <name type="scientific">Paenibacillus baimaensis</name>
    <dbReference type="NCBI Taxonomy" id="2982185"/>
    <lineage>
        <taxon>Bacteria</taxon>
        <taxon>Bacillati</taxon>
        <taxon>Bacillota</taxon>
        <taxon>Bacilli</taxon>
        <taxon>Bacillales</taxon>
        <taxon>Paenibacillaceae</taxon>
        <taxon>Paenibacillus</taxon>
    </lineage>
</organism>
<keyword evidence="3" id="KW-1185">Reference proteome</keyword>
<dbReference type="PANTHER" id="PTHR43539:SF89">
    <property type="entry name" value="NAD(P)-BINDING DOMAIN-CONTAINING PROTEIN"/>
    <property type="match status" value="1"/>
</dbReference>
<keyword evidence="1" id="KW-0560">Oxidoreductase</keyword>
<dbReference type="RefSeq" id="WP_262687509.1">
    <property type="nucleotide sequence ID" value="NZ_JAOQIO010000107.1"/>
</dbReference>
<evidence type="ECO:0000313" key="3">
    <source>
        <dbReference type="Proteomes" id="UP001652445"/>
    </source>
</evidence>
<dbReference type="InterPro" id="IPR050982">
    <property type="entry name" value="Auxin_biosynth/cation_transpt"/>
</dbReference>
<evidence type="ECO:0000256" key="1">
    <source>
        <dbReference type="ARBA" id="ARBA00023002"/>
    </source>
</evidence>
<reference evidence="2 3" key="1">
    <citation type="submission" date="2022-09" db="EMBL/GenBank/DDBJ databases">
        <authorList>
            <person name="Han X.L."/>
            <person name="Wang Q."/>
            <person name="Lu T."/>
        </authorList>
    </citation>
    <scope>NUCLEOTIDE SEQUENCE [LARGE SCALE GENOMIC DNA]</scope>
    <source>
        <strain evidence="2 3">WQ 127069</strain>
    </source>
</reference>
<dbReference type="Gene3D" id="3.50.50.60">
    <property type="entry name" value="FAD/NAD(P)-binding domain"/>
    <property type="match status" value="2"/>
</dbReference>
<dbReference type="EMBL" id="JAOQIO010000107">
    <property type="protein sequence ID" value="MCU6796668.1"/>
    <property type="molecule type" value="Genomic_DNA"/>
</dbReference>
<protein>
    <submittedName>
        <fullName evidence="2">NAD(P)-binding domain-containing protein</fullName>
    </submittedName>
</protein>
<dbReference type="Proteomes" id="UP001652445">
    <property type="component" value="Unassembled WGS sequence"/>
</dbReference>
<evidence type="ECO:0000313" key="2">
    <source>
        <dbReference type="EMBL" id="MCU6796668.1"/>
    </source>
</evidence>
<accession>A0ABT2UPU4</accession>
<dbReference type="PRINTS" id="PR00469">
    <property type="entry name" value="PNDRDTASEII"/>
</dbReference>
<gene>
    <name evidence="2" type="ORF">OB236_31535</name>
</gene>
<dbReference type="SUPFAM" id="SSF51905">
    <property type="entry name" value="FAD/NAD(P)-binding domain"/>
    <property type="match status" value="1"/>
</dbReference>
<proteinExistence type="predicted"/>
<comment type="caution">
    <text evidence="2">The sequence shown here is derived from an EMBL/GenBank/DDBJ whole genome shotgun (WGS) entry which is preliminary data.</text>
</comment>
<dbReference type="PRINTS" id="PR00368">
    <property type="entry name" value="FADPNR"/>
</dbReference>
<dbReference type="PANTHER" id="PTHR43539">
    <property type="entry name" value="FLAVIN-BINDING MONOOXYGENASE-LIKE PROTEIN (AFU_ORTHOLOGUE AFUA_4G09220)"/>
    <property type="match status" value="1"/>
</dbReference>
<sequence>MDRFDCIIVGAGPAGMGVGIALQDMGLTQFVILERSEVGASFLLWPEEMRFITPSFTSNAYGLLDLNAIALNTSPAYTLGTEHPSGADYADYLQAVADYKKLPIQTGIDVEAVRTEDGGFVVDTSDGPLHSRFVIWAAGEFQYPRLDGFPGAEHCIHNSLIDEWKQIDAEEIVIIGGYESGIDAAIHLSRLNKRVKVIDRSNRWERKGSSDPSVELTPYTKDRLKEANTGGIIEFMGGYEVHWVEPTEESGFILYCENETGEHQFVTTEHPPLLATGFNGSLSLIGPLFERGEQGEVRLNAHDESTLTPGLFVVGPGVAHDNLLLCFIYKFRQRFAIVARAIAASLGLDASIIEEYRKQGMLLEDLSCCGEDCQC</sequence>
<dbReference type="InterPro" id="IPR036188">
    <property type="entry name" value="FAD/NAD-bd_sf"/>
</dbReference>
<dbReference type="Pfam" id="PF13738">
    <property type="entry name" value="Pyr_redox_3"/>
    <property type="match status" value="1"/>
</dbReference>